<gene>
    <name evidence="3" type="ORF">UFOVP1296_61</name>
    <name evidence="1" type="ORF">UFOVP471_33</name>
    <name evidence="2" type="ORF">UFOVP890_61</name>
</gene>
<name>A0A6J5RJL0_9CAUD</name>
<evidence type="ECO:0000313" key="1">
    <source>
        <dbReference type="EMBL" id="CAB4144334.1"/>
    </source>
</evidence>
<evidence type="ECO:0000313" key="3">
    <source>
        <dbReference type="EMBL" id="CAB4196172.1"/>
    </source>
</evidence>
<dbReference type="EMBL" id="LR796438">
    <property type="protein sequence ID" value="CAB4144334.1"/>
    <property type="molecule type" value="Genomic_DNA"/>
</dbReference>
<dbReference type="EMBL" id="LR797240">
    <property type="protein sequence ID" value="CAB4196172.1"/>
    <property type="molecule type" value="Genomic_DNA"/>
</dbReference>
<accession>A0A6J5RJL0</accession>
<proteinExistence type="predicted"/>
<reference evidence="3" key="1">
    <citation type="submission" date="2020-05" db="EMBL/GenBank/DDBJ databases">
        <authorList>
            <person name="Chiriac C."/>
            <person name="Salcher M."/>
            <person name="Ghai R."/>
            <person name="Kavagutti S V."/>
        </authorList>
    </citation>
    <scope>NUCLEOTIDE SEQUENCE</scope>
</reference>
<sequence>MIRVTFDKEHIYEFGSATEFLAYFALLNSTALQPPLVNVEGARNLLALRATTEGYGYLDLSLSDDDFVAAAAKLGMFTFERFDELEKSSGLPHDGSHAFLWSQ</sequence>
<evidence type="ECO:0000313" key="2">
    <source>
        <dbReference type="EMBL" id="CAB4169586.1"/>
    </source>
</evidence>
<protein>
    <submittedName>
        <fullName evidence="3">Uncharacterized protein</fullName>
    </submittedName>
</protein>
<dbReference type="EMBL" id="LR796845">
    <property type="protein sequence ID" value="CAB4169586.1"/>
    <property type="molecule type" value="Genomic_DNA"/>
</dbReference>
<organism evidence="3">
    <name type="scientific">uncultured Caudovirales phage</name>
    <dbReference type="NCBI Taxonomy" id="2100421"/>
    <lineage>
        <taxon>Viruses</taxon>
        <taxon>Duplodnaviria</taxon>
        <taxon>Heunggongvirae</taxon>
        <taxon>Uroviricota</taxon>
        <taxon>Caudoviricetes</taxon>
        <taxon>Peduoviridae</taxon>
        <taxon>Maltschvirus</taxon>
        <taxon>Maltschvirus maltsch</taxon>
    </lineage>
</organism>